<evidence type="ECO:0000313" key="4">
    <source>
        <dbReference type="EMBL" id="KAL0958764.1"/>
    </source>
</evidence>
<reference evidence="5" key="1">
    <citation type="submission" date="2024-06" db="EMBL/GenBank/DDBJ databases">
        <title>Multi-omics analyses provide insights into the biosynthesis of the anticancer antibiotic pleurotin in Hohenbuehelia grisea.</title>
        <authorList>
            <person name="Weaver J.A."/>
            <person name="Alberti F."/>
        </authorList>
    </citation>
    <scope>NUCLEOTIDE SEQUENCE [LARGE SCALE GENOMIC DNA]</scope>
    <source>
        <strain evidence="5">T-177</strain>
    </source>
</reference>
<feature type="compositionally biased region" description="Basic and acidic residues" evidence="1">
    <location>
        <begin position="93"/>
        <end position="102"/>
    </location>
</feature>
<dbReference type="InterPro" id="IPR043708">
    <property type="entry name" value="DUF5648"/>
</dbReference>
<evidence type="ECO:0000256" key="2">
    <source>
        <dbReference type="SAM" id="SignalP"/>
    </source>
</evidence>
<evidence type="ECO:0000259" key="3">
    <source>
        <dbReference type="Pfam" id="PF18885"/>
    </source>
</evidence>
<feature type="compositionally biased region" description="Basic and acidic residues" evidence="1">
    <location>
        <begin position="46"/>
        <end position="55"/>
    </location>
</feature>
<feature type="compositionally biased region" description="Basic residues" evidence="1">
    <location>
        <begin position="56"/>
        <end position="66"/>
    </location>
</feature>
<feature type="compositionally biased region" description="Basic residues" evidence="1">
    <location>
        <begin position="80"/>
        <end position="89"/>
    </location>
</feature>
<proteinExistence type="predicted"/>
<feature type="signal peptide" evidence="2">
    <location>
        <begin position="1"/>
        <end position="20"/>
    </location>
</feature>
<dbReference type="Proteomes" id="UP001556367">
    <property type="component" value="Unassembled WGS sequence"/>
</dbReference>
<dbReference type="EMBL" id="JASNQZ010000003">
    <property type="protein sequence ID" value="KAL0958764.1"/>
    <property type="molecule type" value="Genomic_DNA"/>
</dbReference>
<organism evidence="4 5">
    <name type="scientific">Hohenbuehelia grisea</name>
    <dbReference type="NCBI Taxonomy" id="104357"/>
    <lineage>
        <taxon>Eukaryota</taxon>
        <taxon>Fungi</taxon>
        <taxon>Dikarya</taxon>
        <taxon>Basidiomycota</taxon>
        <taxon>Agaricomycotina</taxon>
        <taxon>Agaricomycetes</taxon>
        <taxon>Agaricomycetidae</taxon>
        <taxon>Agaricales</taxon>
        <taxon>Pleurotineae</taxon>
        <taxon>Pleurotaceae</taxon>
        <taxon>Hohenbuehelia</taxon>
    </lineage>
</organism>
<feature type="chain" id="PRO_5047168573" description="DUF5648 domain-containing protein" evidence="2">
    <location>
        <begin position="21"/>
        <end position="562"/>
    </location>
</feature>
<gene>
    <name evidence="4" type="ORF">HGRIS_014086</name>
</gene>
<name>A0ABR3JSZ1_9AGAR</name>
<dbReference type="Pfam" id="PF18885">
    <property type="entry name" value="DUF5648"/>
    <property type="match status" value="1"/>
</dbReference>
<evidence type="ECO:0000256" key="1">
    <source>
        <dbReference type="SAM" id="MobiDB-lite"/>
    </source>
</evidence>
<protein>
    <recommendedName>
        <fullName evidence="3">DUF5648 domain-containing protein</fullName>
    </recommendedName>
</protein>
<evidence type="ECO:0000313" key="5">
    <source>
        <dbReference type="Proteomes" id="UP001556367"/>
    </source>
</evidence>
<keyword evidence="5" id="KW-1185">Reference proteome</keyword>
<feature type="region of interest" description="Disordered" evidence="1">
    <location>
        <begin position="38"/>
        <end position="121"/>
    </location>
</feature>
<accession>A0ABR3JSZ1</accession>
<keyword evidence="2" id="KW-0732">Signal</keyword>
<feature type="domain" description="DUF5648" evidence="3">
    <location>
        <begin position="132"/>
        <end position="245"/>
    </location>
</feature>
<sequence>MKYFAVFTAFALIAIGLAAAIPTDAAGNTLMAALPNREAPRYGNGRHGDDGDKLPVRRPGHYRPNHGGRGDDDDDDDDRRKHRPGRRPPYRGGHNDDDDQHRPGRRPPYRGGHNDDDDQDPCKEALENLVTVYELRAASNKDWMYTLNPTEIISLVGKGWSIPKAPGTFRVISKQVRGSVPIYRMYNPTLQDHTLATEEKQDALRAKGYLDDGKLGFMFKTAQCGTLPVTQLWIANDYIAHVYSAAQIYRQYFAVNNHLFKIDPAEVAYESHYTKEGTLAYAFPMTVQPKPKPHRTAPQGLTMKLSLLRAKHLSEPAMEPQRNEQTERDNSDVVASTQVRAHRKILCNGPDTRAAASSLTSSTPAPYFPSINKPYLDPYASAACVGSNERRYLKYPPLASTSLVVATHKEPKTHEEIEIQRALQAAAYHCSPAVAEFTAARKRSWAPKRNTYADYAPGGIRDRAAVEGTEKLLLDNGAFVPETLSHFGQFFFEDDLLLQVDKMWPCVTNPIRDTYGRTRNWRDSLNIFEDAHGPEGKYNPVFKTHLLGGVISQGYQRKRVVS</sequence>
<feature type="compositionally biased region" description="Basic and acidic residues" evidence="1">
    <location>
        <begin position="321"/>
        <end position="331"/>
    </location>
</feature>
<comment type="caution">
    <text evidence="4">The sequence shown here is derived from an EMBL/GenBank/DDBJ whole genome shotgun (WGS) entry which is preliminary data.</text>
</comment>
<feature type="region of interest" description="Disordered" evidence="1">
    <location>
        <begin position="314"/>
        <end position="333"/>
    </location>
</feature>